<dbReference type="InterPro" id="IPR052515">
    <property type="entry name" value="Gfo/Idh/MocA_Oxidoreductase"/>
</dbReference>
<organism evidence="3 4">
    <name type="scientific">Thioclava indica</name>
    <dbReference type="NCBI Taxonomy" id="1353528"/>
    <lineage>
        <taxon>Bacteria</taxon>
        <taxon>Pseudomonadati</taxon>
        <taxon>Pseudomonadota</taxon>
        <taxon>Alphaproteobacteria</taxon>
        <taxon>Rhodobacterales</taxon>
        <taxon>Paracoccaceae</taxon>
        <taxon>Thioclava</taxon>
    </lineage>
</organism>
<evidence type="ECO:0000313" key="4">
    <source>
        <dbReference type="Proteomes" id="UP000027471"/>
    </source>
</evidence>
<dbReference type="Pfam" id="PF01408">
    <property type="entry name" value="GFO_IDH_MocA"/>
    <property type="match status" value="1"/>
</dbReference>
<gene>
    <name evidence="3" type="ORF">DT23_08675</name>
</gene>
<evidence type="ECO:0000313" key="3">
    <source>
        <dbReference type="EMBL" id="KEO51348.1"/>
    </source>
</evidence>
<dbReference type="Pfam" id="PF22725">
    <property type="entry name" value="GFO_IDH_MocA_C3"/>
    <property type="match status" value="1"/>
</dbReference>
<dbReference type="STRING" id="1353528.DT23_08675"/>
<dbReference type="InterPro" id="IPR036291">
    <property type="entry name" value="NAD(P)-bd_dom_sf"/>
</dbReference>
<dbReference type="PANTHER" id="PTHR43249">
    <property type="entry name" value="UDP-N-ACETYL-2-AMINO-2-DEOXY-D-GLUCURONATE OXIDASE"/>
    <property type="match status" value="1"/>
</dbReference>
<dbReference type="GO" id="GO:0000166">
    <property type="term" value="F:nucleotide binding"/>
    <property type="evidence" value="ECO:0007669"/>
    <property type="project" value="InterPro"/>
</dbReference>
<dbReference type="InterPro" id="IPR000683">
    <property type="entry name" value="Gfo/Idh/MocA-like_OxRdtase_N"/>
</dbReference>
<dbReference type="OrthoDB" id="9815825at2"/>
<sequence length="345" mass="36709">MSEKPIARLAVIGLGMATRPHLDALEQLRGTVAVSGVFNRSPAKAEAVARQFGFAVFDSLEAIAADPATDGIILATPPNQRAEIVAMMTAAGKHILMEKPLERTLHAAQDIVTRCETAGVTLGVVFQHRFRAAALRLRELVNDGSLGELALVRAEIPWWRDQAYYDVPGRGTLERDGGGVLISQAIHVLDLMLSLTAPAQSVQAMTATTAMHEMETEDFATAGLRFANQAVGSVVATTATYPGAIESLVLDGTKGTAVLKGGALHVCWHDGTREELGEPSGTGGGADPMAFPCDWHRDLILDFAQAIQTGRPPAITGREALRVHALIDAITRSARTGKQVEVQKV</sequence>
<dbReference type="EMBL" id="AUNB01000095">
    <property type="protein sequence ID" value="KEO51348.1"/>
    <property type="molecule type" value="Genomic_DNA"/>
</dbReference>
<name>A0A074J6W4_9RHOB</name>
<reference evidence="3 4" key="1">
    <citation type="journal article" date="2015" name="Antonie Van Leeuwenhoek">
        <title>Thioclava indica sp. nov., isolated from surface seawater of the Indian Ocean.</title>
        <authorList>
            <person name="Liu Y."/>
            <person name="Lai Q."/>
            <person name="Du J."/>
            <person name="Xu H."/>
            <person name="Jiang L."/>
            <person name="Shao Z."/>
        </authorList>
    </citation>
    <scope>NUCLEOTIDE SEQUENCE [LARGE SCALE GENOMIC DNA]</scope>
    <source>
        <strain evidence="3 4">DT23-4</strain>
    </source>
</reference>
<keyword evidence="4" id="KW-1185">Reference proteome</keyword>
<accession>A0A074J6W4</accession>
<dbReference type="Gene3D" id="3.30.360.10">
    <property type="entry name" value="Dihydrodipicolinate Reductase, domain 2"/>
    <property type="match status" value="1"/>
</dbReference>
<dbReference type="Gene3D" id="3.40.50.720">
    <property type="entry name" value="NAD(P)-binding Rossmann-like Domain"/>
    <property type="match status" value="1"/>
</dbReference>
<evidence type="ECO:0000259" key="1">
    <source>
        <dbReference type="Pfam" id="PF01408"/>
    </source>
</evidence>
<dbReference type="InterPro" id="IPR055170">
    <property type="entry name" value="GFO_IDH_MocA-like_dom"/>
</dbReference>
<dbReference type="SUPFAM" id="SSF51735">
    <property type="entry name" value="NAD(P)-binding Rossmann-fold domains"/>
    <property type="match status" value="1"/>
</dbReference>
<protein>
    <recommendedName>
        <fullName evidence="5">Oxidoreductase</fullName>
    </recommendedName>
</protein>
<dbReference type="AlphaFoldDB" id="A0A074J6W4"/>
<feature type="domain" description="GFO/IDH/MocA-like oxidoreductase" evidence="2">
    <location>
        <begin position="135"/>
        <end position="257"/>
    </location>
</feature>
<dbReference type="SUPFAM" id="SSF55347">
    <property type="entry name" value="Glyceraldehyde-3-phosphate dehydrogenase-like, C-terminal domain"/>
    <property type="match status" value="1"/>
</dbReference>
<proteinExistence type="predicted"/>
<dbReference type="RefSeq" id="WP_038133516.1">
    <property type="nucleotide sequence ID" value="NZ_AUNB01000095.1"/>
</dbReference>
<comment type="caution">
    <text evidence="3">The sequence shown here is derived from an EMBL/GenBank/DDBJ whole genome shotgun (WGS) entry which is preliminary data.</text>
</comment>
<evidence type="ECO:0008006" key="5">
    <source>
        <dbReference type="Google" id="ProtNLM"/>
    </source>
</evidence>
<dbReference type="Proteomes" id="UP000027471">
    <property type="component" value="Unassembled WGS sequence"/>
</dbReference>
<dbReference type="eggNOG" id="COG0673">
    <property type="taxonomic scope" value="Bacteria"/>
</dbReference>
<evidence type="ECO:0000259" key="2">
    <source>
        <dbReference type="Pfam" id="PF22725"/>
    </source>
</evidence>
<feature type="domain" description="Gfo/Idh/MocA-like oxidoreductase N-terminal" evidence="1">
    <location>
        <begin position="8"/>
        <end position="124"/>
    </location>
</feature>
<dbReference type="PANTHER" id="PTHR43249:SF1">
    <property type="entry name" value="D-GLUCOSIDE 3-DEHYDROGENASE"/>
    <property type="match status" value="1"/>
</dbReference>